<dbReference type="SUPFAM" id="SSF52540">
    <property type="entry name" value="P-loop containing nucleoside triphosphate hydrolases"/>
    <property type="match status" value="1"/>
</dbReference>
<name>B1T1U9_9BURK</name>
<comment type="caution">
    <text evidence="2">The sequence shown here is derived from an EMBL/GenBank/DDBJ whole genome shotgun (WGS) entry which is preliminary data.</text>
</comment>
<evidence type="ECO:0008006" key="4">
    <source>
        <dbReference type="Google" id="ProtNLM"/>
    </source>
</evidence>
<dbReference type="EMBL" id="ABLK01000038">
    <property type="protein sequence ID" value="EDT42476.1"/>
    <property type="molecule type" value="Genomic_DNA"/>
</dbReference>
<dbReference type="PATRIC" id="fig|396597.7.peg.6504"/>
<evidence type="ECO:0000313" key="3">
    <source>
        <dbReference type="Proteomes" id="UP000004814"/>
    </source>
</evidence>
<dbReference type="AlphaFoldDB" id="B1T1U9"/>
<dbReference type="Gene3D" id="3.40.50.300">
    <property type="entry name" value="P-loop containing nucleotide triphosphate hydrolases"/>
    <property type="match status" value="1"/>
</dbReference>
<dbReference type="InterPro" id="IPR027417">
    <property type="entry name" value="P-loop_NTPase"/>
</dbReference>
<accession>B1T1U9</accession>
<protein>
    <recommendedName>
        <fullName evidence="4">Large ATP-binding protein</fullName>
    </recommendedName>
</protein>
<dbReference type="Proteomes" id="UP000004814">
    <property type="component" value="Unassembled WGS sequence"/>
</dbReference>
<reference evidence="2 3" key="1">
    <citation type="submission" date="2008-03" db="EMBL/GenBank/DDBJ databases">
        <title>Sequencing of the draft genome and assembly of Burkholderia ambifaria MEX-5.</title>
        <authorList>
            <consortium name="US DOE Joint Genome Institute (JGI-PGF)"/>
            <person name="Copeland A."/>
            <person name="Lucas S."/>
            <person name="Lapidus A."/>
            <person name="Glavina del Rio T."/>
            <person name="Dalin E."/>
            <person name="Tice H."/>
            <person name="Bruce D."/>
            <person name="Goodwin L."/>
            <person name="Pitluck S."/>
            <person name="Larimer F."/>
            <person name="Land M.L."/>
            <person name="Hauser L."/>
            <person name="Tiedje J."/>
            <person name="Richardson P."/>
        </authorList>
    </citation>
    <scope>NUCLEOTIDE SEQUENCE [LARGE SCALE GENOMIC DNA]</scope>
    <source>
        <strain evidence="2 3">MEX-5</strain>
    </source>
</reference>
<keyword evidence="1" id="KW-0175">Coiled coil</keyword>
<feature type="coiled-coil region" evidence="1">
    <location>
        <begin position="270"/>
        <end position="297"/>
    </location>
</feature>
<sequence>MRDNTDTRKAFSPLKSAVAERAGVPLATVESLFAEAKVSEEVGTRQAEHLTIRRLMFSGVKRATDSGDGPFRFEWSNLDTGLWLVLSDDQNQVGKSTILEVMLWALRGRMRNLRPEVRAWIERVEFEFSIGLDHYLVQFDDGEGGAAGELVRIAPGPAQILSVFGSDEGFEHAMGELMMKRFALQAIPIVNKQSENAEQIHHTWTLYAASLFIEGSHRAILGDVLVGALWWRMLHLFVGMPYSGAHMALRSAVTLTALRLDKLRGGTSRALSVRQDIGRLEARISELQAELEASSLTMPHGADVEEVLKKYMHETVSSANLGHSVAELDAQFTATSAQVNEARADLRRLQDGSAAKRIFAGLNPVCCPRCAKPFPAERMKGEEDEGNCAVCARDTLTDDRDAVEAAIADAQERIETAIAARDELKVQVTERKAERDAALARGDALAQNLRDIEARASEYQRQQAKRFELERAYGALEQLKALAAENTVSAPTEELAEQLKILEIAEQIAEERLKLSGAELLRQLETELVTVATRVGFRGLEEVAIRGNGITLQVSGTPSSFGKQTPGQRLRLRISLVIAMMKLAGESGQGHHPGLLFIDSPGSEELSEADLGAMMSEIRSLAAETQNLQIFVSSARGASLAGVVSRDQQIWPKSGAAMF</sequence>
<feature type="coiled-coil region" evidence="1">
    <location>
        <begin position="393"/>
        <end position="462"/>
    </location>
</feature>
<dbReference type="RefSeq" id="WP_006757740.1">
    <property type="nucleotide sequence ID" value="NZ_ABLK01000038.1"/>
</dbReference>
<evidence type="ECO:0000313" key="2">
    <source>
        <dbReference type="EMBL" id="EDT42476.1"/>
    </source>
</evidence>
<organism evidence="2 3">
    <name type="scientific">Burkholderia ambifaria MEX-5</name>
    <dbReference type="NCBI Taxonomy" id="396597"/>
    <lineage>
        <taxon>Bacteria</taxon>
        <taxon>Pseudomonadati</taxon>
        <taxon>Pseudomonadota</taxon>
        <taxon>Betaproteobacteria</taxon>
        <taxon>Burkholderiales</taxon>
        <taxon>Burkholderiaceae</taxon>
        <taxon>Burkholderia</taxon>
        <taxon>Burkholderia cepacia complex</taxon>
    </lineage>
</organism>
<gene>
    <name evidence="2" type="ORF">BamMEX5DRAFT_1765</name>
</gene>
<proteinExistence type="predicted"/>
<evidence type="ECO:0000256" key="1">
    <source>
        <dbReference type="SAM" id="Coils"/>
    </source>
</evidence>